<dbReference type="UniPathway" id="UPA00958"/>
<dbReference type="Proteomes" id="UP000182517">
    <property type="component" value="Chromosome"/>
</dbReference>
<accession>A0A1L3GL55</accession>
<dbReference type="GO" id="GO:0005886">
    <property type="term" value="C:plasma membrane"/>
    <property type="evidence" value="ECO:0007669"/>
    <property type="project" value="UniProtKB-SubCell"/>
</dbReference>
<evidence type="ECO:0000256" key="1">
    <source>
        <dbReference type="ARBA" id="ARBA00004713"/>
    </source>
</evidence>
<dbReference type="InterPro" id="IPR038107">
    <property type="entry name" value="Glycos_transf_N_sf"/>
</dbReference>
<feature type="site" description="Transition state stabilizer" evidence="9">
    <location>
        <position position="211"/>
    </location>
</feature>
<dbReference type="OrthoDB" id="9789797at2"/>
<feature type="active site" description="Proton acceptor" evidence="8">
    <location>
        <position position="64"/>
    </location>
</feature>
<evidence type="ECO:0000256" key="4">
    <source>
        <dbReference type="ARBA" id="ARBA00019077"/>
    </source>
</evidence>
<dbReference type="GO" id="GO:0009245">
    <property type="term" value="P:lipid A biosynthetic process"/>
    <property type="evidence" value="ECO:0007669"/>
    <property type="project" value="TreeGrafter"/>
</dbReference>
<dbReference type="Gene3D" id="3.40.50.2000">
    <property type="entry name" value="Glycogen Phosphorylase B"/>
    <property type="match status" value="1"/>
</dbReference>
<feature type="domain" description="3-deoxy-D-manno-octulosonic-acid transferase N-terminal" evidence="11">
    <location>
        <begin position="33"/>
        <end position="214"/>
    </location>
</feature>
<dbReference type="STRING" id="1842532.A7E78_01380"/>
<dbReference type="EMBL" id="CP015519">
    <property type="protein sequence ID" value="APG26630.1"/>
    <property type="molecule type" value="Genomic_DNA"/>
</dbReference>
<dbReference type="Pfam" id="PF04413">
    <property type="entry name" value="Glycos_transf_N"/>
    <property type="match status" value="1"/>
</dbReference>
<dbReference type="Gene3D" id="3.40.50.11720">
    <property type="entry name" value="3-Deoxy-D-manno-octulosonic-acid transferase, N-terminal domain"/>
    <property type="match status" value="1"/>
</dbReference>
<keyword evidence="10" id="KW-0448">Lipopolysaccharide biosynthesis</keyword>
<evidence type="ECO:0000256" key="7">
    <source>
        <dbReference type="ARBA" id="ARBA00049183"/>
    </source>
</evidence>
<protein>
    <recommendedName>
        <fullName evidence="4 10">3-deoxy-D-manno-octulosonic acid transferase</fullName>
        <shortName evidence="10">Kdo transferase</shortName>
        <ecNumber evidence="3 10">2.4.99.12</ecNumber>
    </recommendedName>
    <alternativeName>
        <fullName evidence="6 10">Lipid IV(A) 3-deoxy-D-manno-octulosonic acid transferase</fullName>
    </alternativeName>
</protein>
<feature type="transmembrane region" description="Helical" evidence="10">
    <location>
        <begin position="6"/>
        <end position="26"/>
    </location>
</feature>
<keyword evidence="10" id="KW-1003">Cell membrane</keyword>
<dbReference type="SUPFAM" id="SSF53756">
    <property type="entry name" value="UDP-Glycosyltransferase/glycogen phosphorylase"/>
    <property type="match status" value="1"/>
</dbReference>
<feature type="site" description="Transition state stabilizer" evidence="9">
    <location>
        <position position="133"/>
    </location>
</feature>
<evidence type="ECO:0000256" key="6">
    <source>
        <dbReference type="ARBA" id="ARBA00031445"/>
    </source>
</evidence>
<evidence type="ECO:0000313" key="12">
    <source>
        <dbReference type="EMBL" id="APG26630.1"/>
    </source>
</evidence>
<dbReference type="GO" id="GO:0009244">
    <property type="term" value="P:lipopolysaccharide core region biosynthetic process"/>
    <property type="evidence" value="ECO:0007669"/>
    <property type="project" value="UniProtKB-UniRule"/>
</dbReference>
<comment type="similarity">
    <text evidence="2">Belongs to the glycosyltransferase group 1 family. Glycosyltransferase 30 subfamily.</text>
</comment>
<sequence length="431" mass="47891">MYLLYNILLLVLALPILSGHLLYGLLRGRRRQGVRERFGYYGKDQLAFLAGKKTVWIHAVSVGETQAAVPLVKAFKKRFPDWAVVLTNVTETGHKVATGIAGVDLCLYFPYDFPWTIRRAFSQVKPELVVVVETEIWPNFMRIARLAGIHALLVNGRISDRSFPRYRRLKFFIKPVLQQFTRLCMQSALDAERVEAMGAPAERIEITRNLKFDMQTGGVSEQNPEAIRRKFGFPPDGKVLVAGSTHAGEEELVANVYRRLLKKQPDLCLVLVPRHPDRCPAVGELLSSYNLAYSLRSECGDDPALLTPGSVFLVDTIGELLQFYALADLVFVGGSLVPVGGHNILEAALLKKPVLFGPHMNNFKEISRLLIKAGGGLCIPDSEELFDAAAELLADSDRCQDMGAKGYALLQDNRGATERTLQAIERILGDE</sequence>
<keyword evidence="10" id="KW-0812">Transmembrane</keyword>
<dbReference type="GO" id="GO:0043842">
    <property type="term" value="F:Kdo transferase activity"/>
    <property type="evidence" value="ECO:0007669"/>
    <property type="project" value="UniProtKB-EC"/>
</dbReference>
<comment type="pathway">
    <text evidence="1 10">Bacterial outer membrane biogenesis; LPS core biosynthesis.</text>
</comment>
<evidence type="ECO:0000256" key="3">
    <source>
        <dbReference type="ARBA" id="ARBA00012621"/>
    </source>
</evidence>
<evidence type="ECO:0000313" key="13">
    <source>
        <dbReference type="Proteomes" id="UP000182517"/>
    </source>
</evidence>
<dbReference type="AlphaFoldDB" id="A0A1L3GL55"/>
<evidence type="ECO:0000256" key="10">
    <source>
        <dbReference type="RuleBase" id="RU365103"/>
    </source>
</evidence>
<keyword evidence="13" id="KW-1185">Reference proteome</keyword>
<keyword evidence="10" id="KW-0472">Membrane</keyword>
<comment type="subcellular location">
    <subcellularLocation>
        <location evidence="10">Cell membrane</location>
    </subcellularLocation>
</comment>
<name>A0A1L3GL55_9BACT</name>
<evidence type="ECO:0000256" key="8">
    <source>
        <dbReference type="PIRSR" id="PIRSR639901-1"/>
    </source>
</evidence>
<dbReference type="EC" id="2.4.99.12" evidence="3 10"/>
<comment type="function">
    <text evidence="10">Involved in lipopolysaccharide (LPS) biosynthesis. Catalyzes the transfer of 3-deoxy-D-manno-octulosonate (Kdo) residue(s) from CMP-Kdo to lipid IV(A), the tetraacyldisaccharide-1,4'-bisphosphate precursor of lipid A.</text>
</comment>
<organism evidence="12 13">
    <name type="scientific">Syntrophotalea acetylenivorans</name>
    <dbReference type="NCBI Taxonomy" id="1842532"/>
    <lineage>
        <taxon>Bacteria</taxon>
        <taxon>Pseudomonadati</taxon>
        <taxon>Thermodesulfobacteriota</taxon>
        <taxon>Desulfuromonadia</taxon>
        <taxon>Desulfuromonadales</taxon>
        <taxon>Syntrophotaleaceae</taxon>
        <taxon>Syntrophotalea</taxon>
    </lineage>
</organism>
<gene>
    <name evidence="12" type="ORF">A7E78_01380</name>
</gene>
<dbReference type="PANTHER" id="PTHR42755">
    <property type="entry name" value="3-DEOXY-MANNO-OCTULOSONATE CYTIDYLYLTRANSFERASE"/>
    <property type="match status" value="1"/>
</dbReference>
<dbReference type="RefSeq" id="WP_072282590.1">
    <property type="nucleotide sequence ID" value="NZ_CP015519.1"/>
</dbReference>
<dbReference type="PANTHER" id="PTHR42755:SF1">
    <property type="entry name" value="3-DEOXY-D-MANNO-OCTULOSONIC ACID TRANSFERASE, MITOCHONDRIAL-RELATED"/>
    <property type="match status" value="1"/>
</dbReference>
<reference evidence="12 13" key="1">
    <citation type="journal article" date="2017" name="Genome Announc.">
        <title>Complete Genome Sequences of Two Acetylene-Fermenting Pelobacter acetylenicus Strains.</title>
        <authorList>
            <person name="Sutton J.M."/>
            <person name="Baesman S.M."/>
            <person name="Fierst J.L."/>
            <person name="Poret-Peterson A.T."/>
            <person name="Oremland R.S."/>
            <person name="Dunlap D.S."/>
            <person name="Akob D.M."/>
        </authorList>
    </citation>
    <scope>NUCLEOTIDE SEQUENCE [LARGE SCALE GENOMIC DNA]</scope>
    <source>
        <strain evidence="12 13">SFB93</strain>
    </source>
</reference>
<dbReference type="FunFam" id="3.40.50.2000:FF:000032">
    <property type="entry name" value="3-deoxy-D-manno-octulosonic acid transferase"/>
    <property type="match status" value="1"/>
</dbReference>
<dbReference type="InterPro" id="IPR007507">
    <property type="entry name" value="Glycos_transf_N"/>
</dbReference>
<evidence type="ECO:0000256" key="9">
    <source>
        <dbReference type="PIRSR" id="PIRSR639901-2"/>
    </source>
</evidence>
<keyword evidence="10" id="KW-1133">Transmembrane helix</keyword>
<comment type="catalytic activity">
    <reaction evidence="7 10">
        <text>lipid IVA (E. coli) + CMP-3-deoxy-beta-D-manno-octulosonate = alpha-Kdo-(2-&gt;6)-lipid IVA (E. coli) + CMP + H(+)</text>
        <dbReference type="Rhea" id="RHEA:28066"/>
        <dbReference type="ChEBI" id="CHEBI:15378"/>
        <dbReference type="ChEBI" id="CHEBI:58603"/>
        <dbReference type="ChEBI" id="CHEBI:60364"/>
        <dbReference type="ChEBI" id="CHEBI:60377"/>
        <dbReference type="ChEBI" id="CHEBI:85987"/>
        <dbReference type="EC" id="2.4.99.12"/>
    </reaction>
</comment>
<keyword evidence="5 10" id="KW-0808">Transferase</keyword>
<proteinExistence type="inferred from homology"/>
<evidence type="ECO:0000256" key="2">
    <source>
        <dbReference type="ARBA" id="ARBA00006380"/>
    </source>
</evidence>
<dbReference type="KEGG" id="pef:A7E78_01380"/>
<evidence type="ECO:0000259" key="11">
    <source>
        <dbReference type="Pfam" id="PF04413"/>
    </source>
</evidence>
<evidence type="ECO:0000256" key="5">
    <source>
        <dbReference type="ARBA" id="ARBA00022679"/>
    </source>
</evidence>
<dbReference type="InterPro" id="IPR039901">
    <property type="entry name" value="Kdotransferase"/>
</dbReference>